<protein>
    <recommendedName>
        <fullName evidence="10">Permease</fullName>
    </recommendedName>
</protein>
<gene>
    <name evidence="8" type="ORF">HDA32_002343</name>
</gene>
<feature type="transmembrane region" description="Helical" evidence="7">
    <location>
        <begin position="234"/>
        <end position="251"/>
    </location>
</feature>
<comment type="subcellular location">
    <subcellularLocation>
        <location evidence="1">Cell membrane</location>
        <topology evidence="1">Multi-pass membrane protein</topology>
    </subcellularLocation>
</comment>
<organism evidence="8 9">
    <name type="scientific">Spinactinospora alkalitolerans</name>
    <dbReference type="NCBI Taxonomy" id="687207"/>
    <lineage>
        <taxon>Bacteria</taxon>
        <taxon>Bacillati</taxon>
        <taxon>Actinomycetota</taxon>
        <taxon>Actinomycetes</taxon>
        <taxon>Streptosporangiales</taxon>
        <taxon>Nocardiopsidaceae</taxon>
        <taxon>Spinactinospora</taxon>
    </lineage>
</organism>
<dbReference type="EMBL" id="JACCCC010000001">
    <property type="protein sequence ID" value="NYE47223.1"/>
    <property type="molecule type" value="Genomic_DNA"/>
</dbReference>
<feature type="transmembrane region" description="Helical" evidence="7">
    <location>
        <begin position="175"/>
        <end position="192"/>
    </location>
</feature>
<keyword evidence="9" id="KW-1185">Reference proteome</keyword>
<feature type="transmembrane region" description="Helical" evidence="7">
    <location>
        <begin position="322"/>
        <end position="342"/>
    </location>
</feature>
<dbReference type="AlphaFoldDB" id="A0A852TWK5"/>
<keyword evidence="3" id="KW-1003">Cell membrane</keyword>
<dbReference type="PANTHER" id="PTHR43299:SF1">
    <property type="entry name" value="UPF0718 PROTEIN YRAQ"/>
    <property type="match status" value="1"/>
</dbReference>
<dbReference type="PANTHER" id="PTHR43299">
    <property type="entry name" value="UPF0718 PROTEIN YRAQ"/>
    <property type="match status" value="1"/>
</dbReference>
<feature type="transmembrane region" description="Helical" evidence="7">
    <location>
        <begin position="258"/>
        <end position="277"/>
    </location>
</feature>
<evidence type="ECO:0000256" key="2">
    <source>
        <dbReference type="ARBA" id="ARBA00006386"/>
    </source>
</evidence>
<evidence type="ECO:0000313" key="8">
    <source>
        <dbReference type="EMBL" id="NYE47223.1"/>
    </source>
</evidence>
<evidence type="ECO:0000256" key="7">
    <source>
        <dbReference type="SAM" id="Phobius"/>
    </source>
</evidence>
<feature type="transmembrane region" description="Helical" evidence="7">
    <location>
        <begin position="114"/>
        <end position="136"/>
    </location>
</feature>
<evidence type="ECO:0000256" key="6">
    <source>
        <dbReference type="ARBA" id="ARBA00023136"/>
    </source>
</evidence>
<evidence type="ECO:0000256" key="5">
    <source>
        <dbReference type="ARBA" id="ARBA00022989"/>
    </source>
</evidence>
<feature type="transmembrane region" description="Helical" evidence="7">
    <location>
        <begin position="21"/>
        <end position="38"/>
    </location>
</feature>
<sequence>MVTRSPSAVPGARRSRLAGRAPLLAVLLGCALLTWSYWSPAGVAERTAFDAGLTGGGAPDLVSGIGHAAAHLLGAWKTVLAGLVVAAAVDALVPRGRLLRLLGHGGRPLRSAAAGALLGGLSMLCSGGAAAVAVALGRRGAPVAGTVAFWVAGPMLNPAVLVLCLSVLPWEWTAARVAAGAALVLFVAYHFGGAPRAQDGPPEPLRGPEFDDLLALRRFGRSLARLARTLLPDYLIVVLAAGIAQTWLAALDWDTAAAPMLVLAAVGGALLIVPLAAEIPVAAALHRAGAVPGVAGAFLVTLPVLSLPALLMLRAVVPPRGLVALAAAVVAIGAATGAALTLPGW</sequence>
<name>A0A852TWK5_9ACTN</name>
<evidence type="ECO:0000256" key="3">
    <source>
        <dbReference type="ARBA" id="ARBA00022475"/>
    </source>
</evidence>
<feature type="transmembrane region" description="Helical" evidence="7">
    <location>
        <begin position="74"/>
        <end position="93"/>
    </location>
</feature>
<comment type="caution">
    <text evidence="8">The sequence shown here is derived from an EMBL/GenBank/DDBJ whole genome shotgun (WGS) entry which is preliminary data.</text>
</comment>
<dbReference type="Proteomes" id="UP000589036">
    <property type="component" value="Unassembled WGS sequence"/>
</dbReference>
<comment type="similarity">
    <text evidence="2">Belongs to the UPF0718 family.</text>
</comment>
<dbReference type="Pfam" id="PF03773">
    <property type="entry name" value="ArsP_1"/>
    <property type="match status" value="1"/>
</dbReference>
<dbReference type="RefSeq" id="WP_179643214.1">
    <property type="nucleotide sequence ID" value="NZ_BAAAYY010000047.1"/>
</dbReference>
<feature type="transmembrane region" description="Helical" evidence="7">
    <location>
        <begin position="289"/>
        <end position="310"/>
    </location>
</feature>
<accession>A0A852TWK5</accession>
<keyword evidence="4 7" id="KW-0812">Transmembrane</keyword>
<keyword evidence="6 7" id="KW-0472">Membrane</keyword>
<keyword evidence="5 7" id="KW-1133">Transmembrane helix</keyword>
<feature type="transmembrane region" description="Helical" evidence="7">
    <location>
        <begin position="148"/>
        <end position="168"/>
    </location>
</feature>
<proteinExistence type="inferred from homology"/>
<evidence type="ECO:0000256" key="4">
    <source>
        <dbReference type="ARBA" id="ARBA00022692"/>
    </source>
</evidence>
<reference evidence="8 9" key="1">
    <citation type="submission" date="2020-07" db="EMBL/GenBank/DDBJ databases">
        <title>Sequencing the genomes of 1000 actinobacteria strains.</title>
        <authorList>
            <person name="Klenk H.-P."/>
        </authorList>
    </citation>
    <scope>NUCLEOTIDE SEQUENCE [LARGE SCALE GENOMIC DNA]</scope>
    <source>
        <strain evidence="8 9">CXB654</strain>
    </source>
</reference>
<dbReference type="InterPro" id="IPR005524">
    <property type="entry name" value="DUF318"/>
</dbReference>
<evidence type="ECO:0000313" key="9">
    <source>
        <dbReference type="Proteomes" id="UP000589036"/>
    </source>
</evidence>
<evidence type="ECO:0008006" key="10">
    <source>
        <dbReference type="Google" id="ProtNLM"/>
    </source>
</evidence>
<evidence type="ECO:0000256" key="1">
    <source>
        <dbReference type="ARBA" id="ARBA00004651"/>
    </source>
</evidence>
<dbReference type="GO" id="GO:0005886">
    <property type="term" value="C:plasma membrane"/>
    <property type="evidence" value="ECO:0007669"/>
    <property type="project" value="UniProtKB-SubCell"/>
</dbReference>